<dbReference type="STRING" id="51028.A0A0N4UY14"/>
<name>A0A0N4UY14_ENTVE</name>
<accession>A0A0N4UY14</accession>
<evidence type="ECO:0000313" key="2">
    <source>
        <dbReference type="Proteomes" id="UP000274131"/>
    </source>
</evidence>
<keyword evidence="2" id="KW-1185">Reference proteome</keyword>
<reference evidence="3" key="1">
    <citation type="submission" date="2017-02" db="UniProtKB">
        <authorList>
            <consortium name="WormBaseParasite"/>
        </authorList>
    </citation>
    <scope>IDENTIFICATION</scope>
</reference>
<dbReference type="WBParaSite" id="EVEC_0000245201-mRNA-1">
    <property type="protein sequence ID" value="EVEC_0000245201-mRNA-1"/>
    <property type="gene ID" value="EVEC_0000245201"/>
</dbReference>
<protein>
    <submittedName>
        <fullName evidence="3">tRNA_int_end_N2 domain-containing protein</fullName>
    </submittedName>
</protein>
<dbReference type="Proteomes" id="UP000274131">
    <property type="component" value="Unassembled WGS sequence"/>
</dbReference>
<dbReference type="PANTHER" id="PTHR21027">
    <property type="entry name" value="TRNA-SPLICING ENDONUCLEASE SUBUNIT SEN54"/>
    <property type="match status" value="1"/>
</dbReference>
<evidence type="ECO:0000313" key="3">
    <source>
        <dbReference type="WBParaSite" id="EVEC_0000245201-mRNA-1"/>
    </source>
</evidence>
<reference evidence="1 2" key="2">
    <citation type="submission" date="2018-10" db="EMBL/GenBank/DDBJ databases">
        <authorList>
            <consortium name="Pathogen Informatics"/>
        </authorList>
    </citation>
    <scope>NUCLEOTIDE SEQUENCE [LARGE SCALE GENOMIC DNA]</scope>
</reference>
<sequence length="271" mass="31148">MGIILEGTHYVFPEEGVWLLEAGQAAILFNGYPFSVQQGYQLLASSQISFPKYLVYSYLKRAGYIVLPSNRNVETSDVSIQSSSNKNTTVKSHQVQKFPQDLLDQFPSISSEESTFVDLYRKSAIAEKFTVSPEFPCRSASAYSFTPRRKEKLRPFFWPRFDAVCRSVESWEGYREEIRKIISRKRPSSGPYSALPQPDYDIYVTDGTYSHTFPPPPLFQLYVFENWQFGLPSQYELYQLSCRVCKGKLVIAVVQNATILFYDADHRSIQL</sequence>
<gene>
    <name evidence="1" type="ORF">EVEC_LOCUS2160</name>
</gene>
<dbReference type="GO" id="GO:0000214">
    <property type="term" value="C:tRNA-intron endonuclease complex"/>
    <property type="evidence" value="ECO:0007669"/>
    <property type="project" value="TreeGrafter"/>
</dbReference>
<dbReference type="EMBL" id="UXUI01007328">
    <property type="protein sequence ID" value="VDD87017.1"/>
    <property type="molecule type" value="Genomic_DNA"/>
</dbReference>
<proteinExistence type="predicted"/>
<dbReference type="GO" id="GO:0000379">
    <property type="term" value="P:tRNA-type intron splice site recognition and cleavage"/>
    <property type="evidence" value="ECO:0007669"/>
    <property type="project" value="TreeGrafter"/>
</dbReference>
<dbReference type="PANTHER" id="PTHR21027:SF1">
    <property type="entry name" value="TRNA-SPLICING ENDONUCLEASE SUBUNIT SEN54"/>
    <property type="match status" value="1"/>
</dbReference>
<dbReference type="InterPro" id="IPR024337">
    <property type="entry name" value="tRNA_splic_suSen54"/>
</dbReference>
<organism evidence="3">
    <name type="scientific">Enterobius vermicularis</name>
    <name type="common">Human pinworm</name>
    <dbReference type="NCBI Taxonomy" id="51028"/>
    <lineage>
        <taxon>Eukaryota</taxon>
        <taxon>Metazoa</taxon>
        <taxon>Ecdysozoa</taxon>
        <taxon>Nematoda</taxon>
        <taxon>Chromadorea</taxon>
        <taxon>Rhabditida</taxon>
        <taxon>Spirurina</taxon>
        <taxon>Oxyuridomorpha</taxon>
        <taxon>Oxyuroidea</taxon>
        <taxon>Oxyuridae</taxon>
        <taxon>Enterobius</taxon>
    </lineage>
</organism>
<dbReference type="OrthoDB" id="408683at2759"/>
<evidence type="ECO:0000313" key="1">
    <source>
        <dbReference type="EMBL" id="VDD87017.1"/>
    </source>
</evidence>
<dbReference type="AlphaFoldDB" id="A0A0N4UY14"/>